<reference evidence="14 15" key="1">
    <citation type="submission" date="2020-08" db="EMBL/GenBank/DDBJ databases">
        <title>Genomic Encyclopedia of Type Strains, Phase IV (KMG-IV): sequencing the most valuable type-strain genomes for metagenomic binning, comparative biology and taxonomic classification.</title>
        <authorList>
            <person name="Goeker M."/>
        </authorList>
    </citation>
    <scope>NUCLEOTIDE SEQUENCE [LARGE SCALE GENOMIC DNA]</scope>
    <source>
        <strain evidence="14 15">DSM 107085</strain>
    </source>
</reference>
<dbReference type="Gene3D" id="3.30.565.10">
    <property type="entry name" value="Histidine kinase-like ATPase, C-terminal domain"/>
    <property type="match status" value="1"/>
</dbReference>
<dbReference type="OrthoDB" id="9809766at2"/>
<keyword evidence="4" id="KW-0597">Phosphoprotein</keyword>
<dbReference type="PROSITE" id="PS50885">
    <property type="entry name" value="HAMP"/>
    <property type="match status" value="1"/>
</dbReference>
<evidence type="ECO:0000256" key="10">
    <source>
        <dbReference type="ARBA" id="ARBA00023136"/>
    </source>
</evidence>
<dbReference type="SUPFAM" id="SSF55874">
    <property type="entry name" value="ATPase domain of HSP90 chaperone/DNA topoisomerase II/histidine kinase"/>
    <property type="match status" value="1"/>
</dbReference>
<keyword evidence="8 11" id="KW-1133">Transmembrane helix</keyword>
<dbReference type="InterPro" id="IPR004358">
    <property type="entry name" value="Sig_transdc_His_kin-like_C"/>
</dbReference>
<dbReference type="GO" id="GO:0005886">
    <property type="term" value="C:plasma membrane"/>
    <property type="evidence" value="ECO:0007669"/>
    <property type="project" value="TreeGrafter"/>
</dbReference>
<dbReference type="Pfam" id="PF00512">
    <property type="entry name" value="HisKA"/>
    <property type="match status" value="1"/>
</dbReference>
<dbReference type="GO" id="GO:0000155">
    <property type="term" value="F:phosphorelay sensor kinase activity"/>
    <property type="evidence" value="ECO:0007669"/>
    <property type="project" value="InterPro"/>
</dbReference>
<dbReference type="PRINTS" id="PR00344">
    <property type="entry name" value="BCTRLSENSOR"/>
</dbReference>
<sequence length="458" mass="50669">MIRRRPTSAFRLALLLAGLFTLFSLLTAAVLWIGTAHEARVEQRRAIGADARDLALLSYQHGMDALSTEIEERVILNAGLSRWYALYAANGIKLAGNLEHAPKHTGWDRMTFTPRATLRAPVPSSHLLALYTVRTAQHGWLVVGRDAFYLHRMRDVAGRIFVVALLFIVAASLLVGALVGRRLSRRVTAMSIAAEAISAGQLERRMPRRHNGDELDLIAATINGMLDRIAALLADVRRVGADIAHDLRTPLTRVRQRLERLQRHPPEDAATLQQTLEQALAEIDELLHVFQALLHLARVESGEMQRDFTEVPLRPLLQELFDTYAAVAEGEDHRLLCEATADAIVRGDRALLMQALVNLVENAIRHTPPGTTIRIGLARDADGVRLCVRDDGPGIPDAYHEQVLEPFLRLESSRHTQGNGLGLALVRSVAELHGAELRLEQARPGLSVSLRFAFAPAR</sequence>
<dbReference type="Proteomes" id="UP000560000">
    <property type="component" value="Unassembled WGS sequence"/>
</dbReference>
<dbReference type="InterPro" id="IPR005467">
    <property type="entry name" value="His_kinase_dom"/>
</dbReference>
<dbReference type="PANTHER" id="PTHR45436">
    <property type="entry name" value="SENSOR HISTIDINE KINASE YKOH"/>
    <property type="match status" value="1"/>
</dbReference>
<dbReference type="EC" id="2.7.13.3" evidence="3"/>
<dbReference type="EMBL" id="JACHET010000001">
    <property type="protein sequence ID" value="MBB6182982.1"/>
    <property type="molecule type" value="Genomic_DNA"/>
</dbReference>
<dbReference type="Gene3D" id="6.10.340.10">
    <property type="match status" value="1"/>
</dbReference>
<dbReference type="InterPro" id="IPR050428">
    <property type="entry name" value="TCS_sensor_his_kinase"/>
</dbReference>
<dbReference type="InterPro" id="IPR036097">
    <property type="entry name" value="HisK_dim/P_sf"/>
</dbReference>
<dbReference type="CDD" id="cd00075">
    <property type="entry name" value="HATPase"/>
    <property type="match status" value="1"/>
</dbReference>
<comment type="subcellular location">
    <subcellularLocation>
        <location evidence="2">Membrane</location>
    </subcellularLocation>
</comment>
<evidence type="ECO:0000256" key="5">
    <source>
        <dbReference type="ARBA" id="ARBA00022679"/>
    </source>
</evidence>
<dbReference type="Pfam" id="PF02518">
    <property type="entry name" value="HATPase_c"/>
    <property type="match status" value="1"/>
</dbReference>
<evidence type="ECO:0000256" key="6">
    <source>
        <dbReference type="ARBA" id="ARBA00022692"/>
    </source>
</evidence>
<accession>A0A841KCS3</accession>
<gene>
    <name evidence="14" type="ORF">HNQ86_000327</name>
</gene>
<evidence type="ECO:0000256" key="3">
    <source>
        <dbReference type="ARBA" id="ARBA00012438"/>
    </source>
</evidence>
<evidence type="ECO:0000256" key="2">
    <source>
        <dbReference type="ARBA" id="ARBA00004370"/>
    </source>
</evidence>
<feature type="transmembrane region" description="Helical" evidence="11">
    <location>
        <begin position="160"/>
        <end position="180"/>
    </location>
</feature>
<dbReference type="PANTHER" id="PTHR45436:SF8">
    <property type="entry name" value="HISTIDINE KINASE"/>
    <property type="match status" value="1"/>
</dbReference>
<comment type="caution">
    <text evidence="14">The sequence shown here is derived from an EMBL/GenBank/DDBJ whole genome shotgun (WGS) entry which is preliminary data.</text>
</comment>
<keyword evidence="5" id="KW-0808">Transferase</keyword>
<dbReference type="PROSITE" id="PS50109">
    <property type="entry name" value="HIS_KIN"/>
    <property type="match status" value="1"/>
</dbReference>
<feature type="domain" description="Histidine kinase" evidence="12">
    <location>
        <begin position="242"/>
        <end position="456"/>
    </location>
</feature>
<dbReference type="InterPro" id="IPR003661">
    <property type="entry name" value="HisK_dim/P_dom"/>
</dbReference>
<comment type="catalytic activity">
    <reaction evidence="1">
        <text>ATP + protein L-histidine = ADP + protein N-phospho-L-histidine.</text>
        <dbReference type="EC" id="2.7.13.3"/>
    </reaction>
</comment>
<dbReference type="SMART" id="SM00388">
    <property type="entry name" value="HisKA"/>
    <property type="match status" value="1"/>
</dbReference>
<dbReference type="RefSeq" id="WP_052394915.1">
    <property type="nucleotide sequence ID" value="NZ_JACHET010000001.1"/>
</dbReference>
<evidence type="ECO:0000256" key="9">
    <source>
        <dbReference type="ARBA" id="ARBA00023012"/>
    </source>
</evidence>
<organism evidence="14 15">
    <name type="scientific">Oleiagrimonas soli</name>
    <dbReference type="NCBI Taxonomy" id="1543381"/>
    <lineage>
        <taxon>Bacteria</taxon>
        <taxon>Pseudomonadati</taxon>
        <taxon>Pseudomonadota</taxon>
        <taxon>Gammaproteobacteria</taxon>
        <taxon>Lysobacterales</taxon>
        <taxon>Rhodanobacteraceae</taxon>
        <taxon>Oleiagrimonas</taxon>
    </lineage>
</organism>
<dbReference type="CDD" id="cd06225">
    <property type="entry name" value="HAMP"/>
    <property type="match status" value="1"/>
</dbReference>
<dbReference type="InterPro" id="IPR003660">
    <property type="entry name" value="HAMP_dom"/>
</dbReference>
<keyword evidence="10 11" id="KW-0472">Membrane</keyword>
<dbReference type="SMART" id="SM00387">
    <property type="entry name" value="HATPase_c"/>
    <property type="match status" value="1"/>
</dbReference>
<feature type="domain" description="HAMP" evidence="13">
    <location>
        <begin position="181"/>
        <end position="234"/>
    </location>
</feature>
<dbReference type="CDD" id="cd00082">
    <property type="entry name" value="HisKA"/>
    <property type="match status" value="1"/>
</dbReference>
<keyword evidence="6 11" id="KW-0812">Transmembrane</keyword>
<dbReference type="SMART" id="SM00304">
    <property type="entry name" value="HAMP"/>
    <property type="match status" value="1"/>
</dbReference>
<dbReference type="InterPro" id="IPR003594">
    <property type="entry name" value="HATPase_dom"/>
</dbReference>
<keyword evidence="9" id="KW-0902">Two-component regulatory system</keyword>
<name>A0A841KCS3_9GAMM</name>
<keyword evidence="7" id="KW-0418">Kinase</keyword>
<evidence type="ECO:0000256" key="8">
    <source>
        <dbReference type="ARBA" id="ARBA00022989"/>
    </source>
</evidence>
<evidence type="ECO:0000256" key="7">
    <source>
        <dbReference type="ARBA" id="ARBA00022777"/>
    </source>
</evidence>
<evidence type="ECO:0000256" key="4">
    <source>
        <dbReference type="ARBA" id="ARBA00022553"/>
    </source>
</evidence>
<evidence type="ECO:0000313" key="15">
    <source>
        <dbReference type="Proteomes" id="UP000560000"/>
    </source>
</evidence>
<dbReference type="SUPFAM" id="SSF158472">
    <property type="entry name" value="HAMP domain-like"/>
    <property type="match status" value="1"/>
</dbReference>
<evidence type="ECO:0000259" key="13">
    <source>
        <dbReference type="PROSITE" id="PS50885"/>
    </source>
</evidence>
<dbReference type="Pfam" id="PF00672">
    <property type="entry name" value="HAMP"/>
    <property type="match status" value="1"/>
</dbReference>
<evidence type="ECO:0000259" key="12">
    <source>
        <dbReference type="PROSITE" id="PS50109"/>
    </source>
</evidence>
<evidence type="ECO:0000256" key="1">
    <source>
        <dbReference type="ARBA" id="ARBA00000085"/>
    </source>
</evidence>
<dbReference type="Gene3D" id="1.10.287.130">
    <property type="match status" value="1"/>
</dbReference>
<dbReference type="SUPFAM" id="SSF47384">
    <property type="entry name" value="Homodimeric domain of signal transducing histidine kinase"/>
    <property type="match status" value="1"/>
</dbReference>
<dbReference type="InterPro" id="IPR036890">
    <property type="entry name" value="HATPase_C_sf"/>
</dbReference>
<evidence type="ECO:0000313" key="14">
    <source>
        <dbReference type="EMBL" id="MBB6182982.1"/>
    </source>
</evidence>
<proteinExistence type="predicted"/>
<protein>
    <recommendedName>
        <fullName evidence="3">histidine kinase</fullName>
        <ecNumber evidence="3">2.7.13.3</ecNumber>
    </recommendedName>
</protein>
<evidence type="ECO:0000256" key="11">
    <source>
        <dbReference type="SAM" id="Phobius"/>
    </source>
</evidence>
<dbReference type="AlphaFoldDB" id="A0A841KCS3"/>